<dbReference type="Proteomes" id="UP000499080">
    <property type="component" value="Unassembled WGS sequence"/>
</dbReference>
<dbReference type="EMBL" id="BGPR01002482">
    <property type="protein sequence ID" value="GBM74202.1"/>
    <property type="molecule type" value="Genomic_DNA"/>
</dbReference>
<accession>A0A4Y2I9V7</accession>
<reference evidence="1 2" key="1">
    <citation type="journal article" date="2019" name="Sci. Rep.">
        <title>Orb-weaving spider Araneus ventricosus genome elucidates the spidroin gene catalogue.</title>
        <authorList>
            <person name="Kono N."/>
            <person name="Nakamura H."/>
            <person name="Ohtoshi R."/>
            <person name="Moran D.A.P."/>
            <person name="Shinohara A."/>
            <person name="Yoshida Y."/>
            <person name="Fujiwara M."/>
            <person name="Mori M."/>
            <person name="Tomita M."/>
            <person name="Arakawa K."/>
        </authorList>
    </citation>
    <scope>NUCLEOTIDE SEQUENCE [LARGE SCALE GENOMIC DNA]</scope>
</reference>
<proteinExistence type="predicted"/>
<dbReference type="AlphaFoldDB" id="A0A4Y2I9V7"/>
<organism evidence="1 2">
    <name type="scientific">Araneus ventricosus</name>
    <name type="common">Orbweaver spider</name>
    <name type="synonym">Epeira ventricosa</name>
    <dbReference type="NCBI Taxonomy" id="182803"/>
    <lineage>
        <taxon>Eukaryota</taxon>
        <taxon>Metazoa</taxon>
        <taxon>Ecdysozoa</taxon>
        <taxon>Arthropoda</taxon>
        <taxon>Chelicerata</taxon>
        <taxon>Arachnida</taxon>
        <taxon>Araneae</taxon>
        <taxon>Araneomorphae</taxon>
        <taxon>Entelegynae</taxon>
        <taxon>Araneoidea</taxon>
        <taxon>Araneidae</taxon>
        <taxon>Araneus</taxon>
    </lineage>
</organism>
<comment type="caution">
    <text evidence="1">The sequence shown here is derived from an EMBL/GenBank/DDBJ whole genome shotgun (WGS) entry which is preliminary data.</text>
</comment>
<name>A0A4Y2I9V7_ARAVE</name>
<gene>
    <name evidence="1" type="ORF">AVEN_203403_1</name>
</gene>
<protein>
    <submittedName>
        <fullName evidence="1">Uncharacterized protein</fullName>
    </submittedName>
</protein>
<keyword evidence="2" id="KW-1185">Reference proteome</keyword>
<sequence>MENDGLFTNNSGNMNHRTISLIQFSNTNRQKSLAITVTAFPDLATQTDSDSLIMTVTALSVALNLPAFQLALQTKLQSAPSKAFALPKTFSVVQHVRS</sequence>
<evidence type="ECO:0000313" key="1">
    <source>
        <dbReference type="EMBL" id="GBM74202.1"/>
    </source>
</evidence>
<evidence type="ECO:0000313" key="2">
    <source>
        <dbReference type="Proteomes" id="UP000499080"/>
    </source>
</evidence>